<dbReference type="STRING" id="1423804.FD14_GL001889"/>
<name>A0A0R2EXD0_9LACO</name>
<reference evidence="2 3" key="1">
    <citation type="journal article" date="2015" name="Genome Announc.">
        <title>Expanding the biotechnology potential of lactobacilli through comparative genomics of 213 strains and associated genera.</title>
        <authorList>
            <person name="Sun Z."/>
            <person name="Harris H.M."/>
            <person name="McCann A."/>
            <person name="Guo C."/>
            <person name="Argimon S."/>
            <person name="Zhang W."/>
            <person name="Yang X."/>
            <person name="Jeffery I.B."/>
            <person name="Cooney J.C."/>
            <person name="Kagawa T.F."/>
            <person name="Liu W."/>
            <person name="Song Y."/>
            <person name="Salvetti E."/>
            <person name="Wrobel A."/>
            <person name="Rasinkangas P."/>
            <person name="Parkhill J."/>
            <person name="Rea M.C."/>
            <person name="O'Sullivan O."/>
            <person name="Ritari J."/>
            <person name="Douillard F.P."/>
            <person name="Paul Ross R."/>
            <person name="Yang R."/>
            <person name="Briner A.E."/>
            <person name="Felis G.E."/>
            <person name="de Vos W.M."/>
            <person name="Barrangou R."/>
            <person name="Klaenhammer T.R."/>
            <person name="Caufield P.W."/>
            <person name="Cui Y."/>
            <person name="Zhang H."/>
            <person name="O'Toole P.W."/>
        </authorList>
    </citation>
    <scope>NUCLEOTIDE SEQUENCE [LARGE SCALE GENOMIC DNA]</scope>
    <source>
        <strain evidence="2 3">DSM 23365</strain>
    </source>
</reference>
<protein>
    <recommendedName>
        <fullName evidence="1">Helicase Helix-turn-helix domain-containing protein</fullName>
    </recommendedName>
</protein>
<dbReference type="OrthoDB" id="2146354at2"/>
<dbReference type="EMBL" id="AYZM01000148">
    <property type="protein sequence ID" value="KRN18565.1"/>
    <property type="molecule type" value="Genomic_DNA"/>
</dbReference>
<dbReference type="Pfam" id="PF14493">
    <property type="entry name" value="HTH_40"/>
    <property type="match status" value="1"/>
</dbReference>
<organism evidence="2 3">
    <name type="scientific">Secundilactobacillus similis DSM 23365 = JCM 2765</name>
    <dbReference type="NCBI Taxonomy" id="1423804"/>
    <lineage>
        <taxon>Bacteria</taxon>
        <taxon>Bacillati</taxon>
        <taxon>Bacillota</taxon>
        <taxon>Bacilli</taxon>
        <taxon>Lactobacillales</taxon>
        <taxon>Lactobacillaceae</taxon>
        <taxon>Secundilactobacillus</taxon>
    </lineage>
</organism>
<evidence type="ECO:0000313" key="2">
    <source>
        <dbReference type="EMBL" id="KRN18565.1"/>
    </source>
</evidence>
<dbReference type="InterPro" id="IPR029491">
    <property type="entry name" value="Helicase_HTH"/>
</dbReference>
<keyword evidence="3" id="KW-1185">Reference proteome</keyword>
<proteinExistence type="predicted"/>
<accession>A0A0R2EXD0</accession>
<comment type="caution">
    <text evidence="2">The sequence shown here is derived from an EMBL/GenBank/DDBJ whole genome shotgun (WGS) entry which is preliminary data.</text>
</comment>
<sequence>MDEEQLIEWLSPTAARRLRVIENVLVGKRSVSTLYWGMRYQRLDWLGYDRQVTRQQMDQAVASLVDQQLITVADNQASLTPAGQTTQATLLATRYQPQAFATRLTVDVATFWQRLLLAVQVVSEASYQERHYYPLQMPWAVKQFVKRWYQRYRTTNLSTEFKTTLEQFLRTQNDQLAVIFSQSLSGHEQPGTTIVQLVRLTGRTSAELMRIRVDLTCLFVQWLQQPTTNASSAVVALLVGLEQSPVSQSALETLSAFNQGGQLAEISQKRRLKPSTVREHLLEAAIFLPVTAVDYQRALPEKLMATMITRFEGQALDDWQFDQVSDLQLEFWQFRLFEILRSKVANDG</sequence>
<feature type="domain" description="Helicase Helix-turn-helix" evidence="1">
    <location>
        <begin position="249"/>
        <end position="312"/>
    </location>
</feature>
<dbReference type="PATRIC" id="fig|1423804.4.peg.2049"/>
<gene>
    <name evidence="2" type="ORF">FD14_GL001889</name>
</gene>
<dbReference type="Proteomes" id="UP000051442">
    <property type="component" value="Unassembled WGS sequence"/>
</dbReference>
<dbReference type="RefSeq" id="WP_054735617.1">
    <property type="nucleotide sequence ID" value="NZ_AYZM01000148.1"/>
</dbReference>
<evidence type="ECO:0000259" key="1">
    <source>
        <dbReference type="Pfam" id="PF14493"/>
    </source>
</evidence>
<dbReference type="AlphaFoldDB" id="A0A0R2EXD0"/>
<evidence type="ECO:0000313" key="3">
    <source>
        <dbReference type="Proteomes" id="UP000051442"/>
    </source>
</evidence>